<evidence type="ECO:0000256" key="8">
    <source>
        <dbReference type="ARBA" id="ARBA00022692"/>
    </source>
</evidence>
<keyword evidence="6" id="KW-0997">Cell inner membrane</keyword>
<evidence type="ECO:0000256" key="10">
    <source>
        <dbReference type="ARBA" id="ARBA00022777"/>
    </source>
</evidence>
<keyword evidence="12 17" id="KW-1133">Transmembrane helix</keyword>
<feature type="transmembrane region" description="Helical" evidence="17">
    <location>
        <begin position="483"/>
        <end position="507"/>
    </location>
</feature>
<dbReference type="InterPro" id="IPR005702">
    <property type="entry name" value="Wzc-like_C"/>
</dbReference>
<dbReference type="GO" id="GO:0042802">
    <property type="term" value="F:identical protein binding"/>
    <property type="evidence" value="ECO:0007669"/>
    <property type="project" value="UniProtKB-ARBA"/>
</dbReference>
<dbReference type="InterPro" id="IPR003856">
    <property type="entry name" value="LPS_length_determ_N"/>
</dbReference>
<evidence type="ECO:0000256" key="14">
    <source>
        <dbReference type="ARBA" id="ARBA00023137"/>
    </source>
</evidence>
<evidence type="ECO:0000256" key="6">
    <source>
        <dbReference type="ARBA" id="ARBA00022519"/>
    </source>
</evidence>
<protein>
    <recommendedName>
        <fullName evidence="4">non-specific protein-tyrosine kinase</fullName>
        <ecNumber evidence="4">2.7.10.2</ecNumber>
    </recommendedName>
</protein>
<dbReference type="GO" id="GO:0005524">
    <property type="term" value="F:ATP binding"/>
    <property type="evidence" value="ECO:0007669"/>
    <property type="project" value="UniProtKB-KW"/>
</dbReference>
<evidence type="ECO:0000256" key="4">
    <source>
        <dbReference type="ARBA" id="ARBA00011903"/>
    </source>
</evidence>
<keyword evidence="8 17" id="KW-0812">Transmembrane</keyword>
<evidence type="ECO:0000256" key="12">
    <source>
        <dbReference type="ARBA" id="ARBA00022989"/>
    </source>
</evidence>
<evidence type="ECO:0000313" key="20">
    <source>
        <dbReference type="EMBL" id="GCC51988.1"/>
    </source>
</evidence>
<reference evidence="20 21" key="1">
    <citation type="submission" date="2018-11" db="EMBL/GenBank/DDBJ databases">
        <title>Chryseotalea sanarue gen. nov., sp., nov., a member of the family Cytophagaceae, isolated from a brackish lake in Hamamatsu Japan.</title>
        <authorList>
            <person name="Maejima Y."/>
            <person name="Iino T."/>
            <person name="Muraguchi Y."/>
            <person name="Fukuda K."/>
            <person name="Ohkuma M."/>
            <person name="Moriuchi R."/>
            <person name="Dohra H."/>
            <person name="Kimbara K."/>
            <person name="Shintani M."/>
        </authorList>
    </citation>
    <scope>NUCLEOTIDE SEQUENCE [LARGE SCALE GENOMIC DNA]</scope>
    <source>
        <strain evidence="20 21">Ys</strain>
    </source>
</reference>
<dbReference type="PANTHER" id="PTHR32309:SF13">
    <property type="entry name" value="FERRIC ENTEROBACTIN TRANSPORT PROTEIN FEPE"/>
    <property type="match status" value="1"/>
</dbReference>
<dbReference type="Proteomes" id="UP000288227">
    <property type="component" value="Unassembled WGS sequence"/>
</dbReference>
<comment type="subcellular location">
    <subcellularLocation>
        <location evidence="1">Cell inner membrane</location>
        <topology evidence="1">Multi-pass membrane protein</topology>
    </subcellularLocation>
</comment>
<dbReference type="PANTHER" id="PTHR32309">
    <property type="entry name" value="TYROSINE-PROTEIN KINASE"/>
    <property type="match status" value="1"/>
</dbReference>
<feature type="domain" description="Polysaccharide chain length determinant N-terminal" evidence="18">
    <location>
        <begin position="10"/>
        <end position="101"/>
    </location>
</feature>
<accession>A0A401UAP7</accession>
<evidence type="ECO:0000256" key="9">
    <source>
        <dbReference type="ARBA" id="ARBA00022741"/>
    </source>
</evidence>
<dbReference type="Gene3D" id="3.40.50.300">
    <property type="entry name" value="P-loop containing nucleotide triphosphate hydrolases"/>
    <property type="match status" value="1"/>
</dbReference>
<evidence type="ECO:0000256" key="1">
    <source>
        <dbReference type="ARBA" id="ARBA00004429"/>
    </source>
</evidence>
<evidence type="ECO:0000256" key="16">
    <source>
        <dbReference type="SAM" id="Coils"/>
    </source>
</evidence>
<keyword evidence="7" id="KW-0808">Transferase</keyword>
<sequence>MDKGFTNESETIDFSKLKSILLKNTVWILLLFILCNLSAYLYIRYTKNVYEAEAEIKLEVNNEANEFGITKIMEDQNLNLISGEIELIQSNLFLSRVIDSLKLDVSYYSVGEFLDYELYKNSPFKVTPIEVNNSYYNLNHTIDKKSEAQFEITLSDGEKLTGNFGKVVQMEGFKVLIESAKGYTYEPKNTYSFMLNDAQALRAYFTERLMVTPKNYNANTIRISFKEFSAEKAMDIVNKIVNIYLGFSNEQKNFANKHKIDWVNNELEQIEEKMSQYEDYFKDFTLKNKTQDLTADMSRTVEQINALDTSSFTINSRLRLIRKLKEDLKDGKTERYVSLTDKETLPQEVINDVLAYQKKREAINELKLSYKESTFAYQELQRDIEFAEKALVIQLTELEKIVLDQARRADTRRRLLEREFATMPDKATEYNKNQRYYKLYEEFYFTLMQSRSEFEIAQAGTIPDFKILSAANLPGKPISPKRILITIGGFTTSLVVIFFFVGFLYLIDDKITSVHELERIAKVPILGIIPAFRNSRKDNLPVQNQPHSMVSESIRTLRTNLDFFNVNGVQKVISISSTVSGEGKSFVARNLGAVIAMSNKRVVLVDLDMRKPKDDQPPPFNNKALGVSGVLIGKNTWQECAQSTSVANFDVIPAGPHPPNPSELLVNGAFEKLIQELRQAYDFVIIDTPPVGIVTDGIMAMKRSDVCVYLFRANYSKKEFLHNLKRINSLHNFSNVTAILNALPATAQTYGYGYYHEEKKSKYFESIFFNR</sequence>
<dbReference type="RefSeq" id="WP_127122645.1">
    <property type="nucleotide sequence ID" value="NZ_BHXQ01000004.1"/>
</dbReference>
<organism evidence="20 21">
    <name type="scientific">Chryseotalea sanaruensis</name>
    <dbReference type="NCBI Taxonomy" id="2482724"/>
    <lineage>
        <taxon>Bacteria</taxon>
        <taxon>Pseudomonadati</taxon>
        <taxon>Bacteroidota</taxon>
        <taxon>Cytophagia</taxon>
        <taxon>Cytophagales</taxon>
        <taxon>Chryseotaleaceae</taxon>
        <taxon>Chryseotalea</taxon>
    </lineage>
</organism>
<keyword evidence="21" id="KW-1185">Reference proteome</keyword>
<dbReference type="NCBIfam" id="TIGR01007">
    <property type="entry name" value="eps_fam"/>
    <property type="match status" value="1"/>
</dbReference>
<comment type="similarity">
    <text evidence="2">Belongs to the CpsD/CapB family.</text>
</comment>
<name>A0A401UAP7_9BACT</name>
<keyword evidence="14" id="KW-0829">Tyrosine-protein kinase</keyword>
<keyword evidence="5" id="KW-1003">Cell membrane</keyword>
<dbReference type="Pfam" id="PF02706">
    <property type="entry name" value="Wzz"/>
    <property type="match status" value="1"/>
</dbReference>
<feature type="coiled-coil region" evidence="16">
    <location>
        <begin position="370"/>
        <end position="397"/>
    </location>
</feature>
<dbReference type="AlphaFoldDB" id="A0A401UAP7"/>
<dbReference type="GO" id="GO:0004715">
    <property type="term" value="F:non-membrane spanning protein tyrosine kinase activity"/>
    <property type="evidence" value="ECO:0007669"/>
    <property type="project" value="UniProtKB-EC"/>
</dbReference>
<dbReference type="Pfam" id="PF13614">
    <property type="entry name" value="AAA_31"/>
    <property type="match status" value="1"/>
</dbReference>
<feature type="domain" description="AAA" evidence="19">
    <location>
        <begin position="571"/>
        <end position="718"/>
    </location>
</feature>
<keyword evidence="11" id="KW-0067">ATP-binding</keyword>
<evidence type="ECO:0000313" key="21">
    <source>
        <dbReference type="Proteomes" id="UP000288227"/>
    </source>
</evidence>
<dbReference type="EC" id="2.7.10.2" evidence="4"/>
<evidence type="ECO:0000259" key="18">
    <source>
        <dbReference type="Pfam" id="PF02706"/>
    </source>
</evidence>
<evidence type="ECO:0000256" key="7">
    <source>
        <dbReference type="ARBA" id="ARBA00022679"/>
    </source>
</evidence>
<keyword evidence="13 17" id="KW-0472">Membrane</keyword>
<proteinExistence type="inferred from homology"/>
<dbReference type="CDD" id="cd05387">
    <property type="entry name" value="BY-kinase"/>
    <property type="match status" value="1"/>
</dbReference>
<evidence type="ECO:0000256" key="13">
    <source>
        <dbReference type="ARBA" id="ARBA00023136"/>
    </source>
</evidence>
<dbReference type="EMBL" id="BHXQ01000004">
    <property type="protein sequence ID" value="GCC51988.1"/>
    <property type="molecule type" value="Genomic_DNA"/>
</dbReference>
<comment type="catalytic activity">
    <reaction evidence="15">
        <text>L-tyrosyl-[protein] + ATP = O-phospho-L-tyrosyl-[protein] + ADP + H(+)</text>
        <dbReference type="Rhea" id="RHEA:10596"/>
        <dbReference type="Rhea" id="RHEA-COMP:10136"/>
        <dbReference type="Rhea" id="RHEA-COMP:20101"/>
        <dbReference type="ChEBI" id="CHEBI:15378"/>
        <dbReference type="ChEBI" id="CHEBI:30616"/>
        <dbReference type="ChEBI" id="CHEBI:46858"/>
        <dbReference type="ChEBI" id="CHEBI:61978"/>
        <dbReference type="ChEBI" id="CHEBI:456216"/>
        <dbReference type="EC" id="2.7.10.2"/>
    </reaction>
</comment>
<dbReference type="InterPro" id="IPR027417">
    <property type="entry name" value="P-loop_NTPase"/>
</dbReference>
<dbReference type="InterPro" id="IPR050445">
    <property type="entry name" value="Bact_polysacc_biosynth/exp"/>
</dbReference>
<gene>
    <name evidence="20" type="ORF">SanaruYs_22200</name>
</gene>
<evidence type="ECO:0000259" key="19">
    <source>
        <dbReference type="Pfam" id="PF13614"/>
    </source>
</evidence>
<keyword evidence="10" id="KW-0418">Kinase</keyword>
<keyword evidence="9" id="KW-0547">Nucleotide-binding</keyword>
<comment type="similarity">
    <text evidence="3">Belongs to the etk/wzc family.</text>
</comment>
<dbReference type="SUPFAM" id="SSF52540">
    <property type="entry name" value="P-loop containing nucleoside triphosphate hydrolases"/>
    <property type="match status" value="1"/>
</dbReference>
<feature type="transmembrane region" description="Helical" evidence="17">
    <location>
        <begin position="25"/>
        <end position="43"/>
    </location>
</feature>
<dbReference type="OrthoDB" id="9794577at2"/>
<evidence type="ECO:0000256" key="15">
    <source>
        <dbReference type="ARBA" id="ARBA00051245"/>
    </source>
</evidence>
<evidence type="ECO:0000256" key="3">
    <source>
        <dbReference type="ARBA" id="ARBA00008883"/>
    </source>
</evidence>
<comment type="caution">
    <text evidence="20">The sequence shown here is derived from an EMBL/GenBank/DDBJ whole genome shotgun (WGS) entry which is preliminary data.</text>
</comment>
<dbReference type="FunFam" id="3.40.50.300:FF:000527">
    <property type="entry name" value="Tyrosine-protein kinase etk"/>
    <property type="match status" value="1"/>
</dbReference>
<evidence type="ECO:0000256" key="17">
    <source>
        <dbReference type="SAM" id="Phobius"/>
    </source>
</evidence>
<evidence type="ECO:0000256" key="5">
    <source>
        <dbReference type="ARBA" id="ARBA00022475"/>
    </source>
</evidence>
<keyword evidence="16" id="KW-0175">Coiled coil</keyword>
<dbReference type="InterPro" id="IPR025669">
    <property type="entry name" value="AAA_dom"/>
</dbReference>
<evidence type="ECO:0000256" key="11">
    <source>
        <dbReference type="ARBA" id="ARBA00022840"/>
    </source>
</evidence>
<evidence type="ECO:0000256" key="2">
    <source>
        <dbReference type="ARBA" id="ARBA00007316"/>
    </source>
</evidence>
<dbReference type="GO" id="GO:0005886">
    <property type="term" value="C:plasma membrane"/>
    <property type="evidence" value="ECO:0007669"/>
    <property type="project" value="UniProtKB-SubCell"/>
</dbReference>